<accession>A0ABT0YF82</accession>
<organism evidence="1 2">
    <name type="scientific">Paractinoplanes hotanensis</name>
    <dbReference type="NCBI Taxonomy" id="2906497"/>
    <lineage>
        <taxon>Bacteria</taxon>
        <taxon>Bacillati</taxon>
        <taxon>Actinomycetota</taxon>
        <taxon>Actinomycetes</taxon>
        <taxon>Micromonosporales</taxon>
        <taxon>Micromonosporaceae</taxon>
        <taxon>Paractinoplanes</taxon>
    </lineage>
</organism>
<evidence type="ECO:0000313" key="2">
    <source>
        <dbReference type="Proteomes" id="UP001523216"/>
    </source>
</evidence>
<gene>
    <name evidence="1" type="ORF">LXN57_45015</name>
</gene>
<proteinExistence type="predicted"/>
<name>A0ABT0YF82_9ACTN</name>
<dbReference type="RefSeq" id="WP_251804458.1">
    <property type="nucleotide sequence ID" value="NZ_JAMQOL010000082.1"/>
</dbReference>
<evidence type="ECO:0000313" key="1">
    <source>
        <dbReference type="EMBL" id="MCM4084714.1"/>
    </source>
</evidence>
<dbReference type="Gene3D" id="1.20.1260.20">
    <property type="entry name" value="PPE superfamily"/>
    <property type="match status" value="1"/>
</dbReference>
<dbReference type="Proteomes" id="UP001523216">
    <property type="component" value="Unassembled WGS sequence"/>
</dbReference>
<dbReference type="InterPro" id="IPR038332">
    <property type="entry name" value="PPE_sf"/>
</dbReference>
<keyword evidence="2" id="KW-1185">Reference proteome</keyword>
<dbReference type="EMBL" id="JAMQOL010000082">
    <property type="protein sequence ID" value="MCM4084714.1"/>
    <property type="molecule type" value="Genomic_DNA"/>
</dbReference>
<reference evidence="1 2" key="1">
    <citation type="submission" date="2022-06" db="EMBL/GenBank/DDBJ databases">
        <title>Actinoplanes abujensis sp. nov., isolated from Nigerian arid soil.</title>
        <authorList>
            <person name="Ding P."/>
        </authorList>
    </citation>
    <scope>NUCLEOTIDE SEQUENCE [LARGE SCALE GENOMIC DNA]</scope>
    <source>
        <strain evidence="2">TRM88002</strain>
    </source>
</reference>
<sequence length="295" mass="32239">MTITLRGLLDADTGRLETVARHWDRLARTLDAAVEDLGRDTRELPNHWPAGPSSQAAQDRAAELRVQVGNGQTHCAAIAWIIRDFALDLGQGRRRLLELVEEARAAGLRVDLEAGLITAPIAVATGAGAVDAYAQQIGEVLAAVNDLDRKAAAALGEHTFRADVLPDAEQSRFDDVSILALANWIDTSQADYWKGLHSLHQERAIAEFPTIIGAARGLPPSDRDTANRLLLRQAKDDLLATRARQEEQHDGAMNRAQLDLDRRLAAITDLERRSEGRHLLAYEPGSELGAQLAQR</sequence>
<evidence type="ECO:0008006" key="3">
    <source>
        <dbReference type="Google" id="ProtNLM"/>
    </source>
</evidence>
<protein>
    <recommendedName>
        <fullName evidence="3">DUF222 domain-containing protein</fullName>
    </recommendedName>
</protein>
<comment type="caution">
    <text evidence="1">The sequence shown here is derived from an EMBL/GenBank/DDBJ whole genome shotgun (WGS) entry which is preliminary data.</text>
</comment>